<organism evidence="1 2">
    <name type="scientific">Rhizopus microsporus</name>
    <dbReference type="NCBI Taxonomy" id="58291"/>
    <lineage>
        <taxon>Eukaryota</taxon>
        <taxon>Fungi</taxon>
        <taxon>Fungi incertae sedis</taxon>
        <taxon>Mucoromycota</taxon>
        <taxon>Mucoromycotina</taxon>
        <taxon>Mucoromycetes</taxon>
        <taxon>Mucorales</taxon>
        <taxon>Mucorineae</taxon>
        <taxon>Rhizopodaceae</taxon>
        <taxon>Rhizopus</taxon>
    </lineage>
</organism>
<name>A0A1X0SD03_RHIZD</name>
<gene>
    <name evidence="1" type="ORF">BCV71DRAFT_231685</name>
</gene>
<dbReference type="AlphaFoldDB" id="A0A1X0SD03"/>
<reference evidence="1 2" key="1">
    <citation type="journal article" date="2016" name="Proc. Natl. Acad. Sci. U.S.A.">
        <title>Lipid metabolic changes in an early divergent fungus govern the establishment of a mutualistic symbiosis with endobacteria.</title>
        <authorList>
            <person name="Lastovetsky O.A."/>
            <person name="Gaspar M.L."/>
            <person name="Mondo S.J."/>
            <person name="LaButti K.M."/>
            <person name="Sandor L."/>
            <person name="Grigoriev I.V."/>
            <person name="Henry S.A."/>
            <person name="Pawlowska T.E."/>
        </authorList>
    </citation>
    <scope>NUCLEOTIDE SEQUENCE [LARGE SCALE GENOMIC DNA]</scope>
    <source>
        <strain evidence="1 2">ATCC 11559</strain>
    </source>
</reference>
<evidence type="ECO:0000313" key="2">
    <source>
        <dbReference type="Proteomes" id="UP000242381"/>
    </source>
</evidence>
<dbReference type="EMBL" id="KV921270">
    <property type="protein sequence ID" value="ORE22133.1"/>
    <property type="molecule type" value="Genomic_DNA"/>
</dbReference>
<dbReference type="Proteomes" id="UP000242381">
    <property type="component" value="Unassembled WGS sequence"/>
</dbReference>
<sequence>MAWPKEGYNYRKFFNKRLHLFNDRFIRNGRVEKVLQLGTMVREMDSINVLNAKEKDQAIVGLQEALIITKHLLQRNQENHLNFITFRLQFAFFVLLICYTGVRPGSIVSNAKVKDVEFLRWKVKMNAAIRFSCKKAIVDPEDSPVFYKFSFLVKVMDVFYWILA</sequence>
<protein>
    <submittedName>
        <fullName evidence="1">Uncharacterized protein</fullName>
    </submittedName>
</protein>
<accession>A0A1X0SD03</accession>
<evidence type="ECO:0000313" key="1">
    <source>
        <dbReference type="EMBL" id="ORE22133.1"/>
    </source>
</evidence>
<proteinExistence type="predicted"/>